<dbReference type="Pfam" id="PF04733">
    <property type="entry name" value="Coatomer_E"/>
    <property type="match status" value="1"/>
</dbReference>
<evidence type="ECO:0000256" key="10">
    <source>
        <dbReference type="ARBA" id="ARBA00023329"/>
    </source>
</evidence>
<dbReference type="GO" id="GO:0005198">
    <property type="term" value="F:structural molecule activity"/>
    <property type="evidence" value="ECO:0007669"/>
    <property type="project" value="InterPro"/>
</dbReference>
<evidence type="ECO:0000256" key="8">
    <source>
        <dbReference type="ARBA" id="ARBA00023034"/>
    </source>
</evidence>
<proteinExistence type="inferred from homology"/>
<dbReference type="Gene3D" id="1.25.40.10">
    <property type="entry name" value="Tetratricopeptide repeat domain"/>
    <property type="match status" value="1"/>
</dbReference>
<dbReference type="PANTHER" id="PTHR10805">
    <property type="entry name" value="COATOMER SUBUNIT EPSILON"/>
    <property type="match status" value="1"/>
</dbReference>
<keyword evidence="7" id="KW-0653">Protein transport</keyword>
<dbReference type="GO" id="GO:0006888">
    <property type="term" value="P:endoplasmic reticulum to Golgi vesicle-mediated transport"/>
    <property type="evidence" value="ECO:0007669"/>
    <property type="project" value="TreeGrafter"/>
</dbReference>
<keyword evidence="9" id="KW-0472">Membrane</keyword>
<keyword evidence="8" id="KW-0333">Golgi apparatus</keyword>
<evidence type="ECO:0000313" key="12">
    <source>
        <dbReference type="Proteomes" id="UP001165063"/>
    </source>
</evidence>
<keyword evidence="4" id="KW-0813">Transport</keyword>
<dbReference type="GO" id="GO:0006891">
    <property type="term" value="P:intra-Golgi vesicle-mediated transport"/>
    <property type="evidence" value="ECO:0007669"/>
    <property type="project" value="TreeGrafter"/>
</dbReference>
<evidence type="ECO:0000256" key="6">
    <source>
        <dbReference type="ARBA" id="ARBA00022892"/>
    </source>
</evidence>
<sequence length="300" mass="33740">MSERELYQVYKLFYTSQHSQLVNLDLELELGSVDPEYLKLAQSYQIRSLLALGKYKEAATKAASLKNDTLTTFIKFLESGSKQTEAFDAAFGASNEDTDAGASLYKALYFTITQQYDLALAQLNPTVVDNISLGVYISLKLGKLKDASKWLKQFPSGLKDSFIYNLTSSWFELFQFGDTLNSSFYHYDEISSNDSTTTLKSLVCLLVANLKNLHFPEAKDVLNKIESLAEEKGGEFDQLKAWKADLLIDEISYAIISGDAEYDSKKLLKELETLDPSNEYIIDLKEKNELFDGIVAKYAA</sequence>
<dbReference type="OrthoDB" id="310217at2759"/>
<dbReference type="PANTHER" id="PTHR10805:SF0">
    <property type="entry name" value="COATOMER SUBUNIT EPSILON"/>
    <property type="match status" value="1"/>
</dbReference>
<keyword evidence="12" id="KW-1185">Reference proteome</keyword>
<organism evidence="11 12">
    <name type="scientific">Ambrosiozyma monospora</name>
    <name type="common">Yeast</name>
    <name type="synonym">Endomycopsis monosporus</name>
    <dbReference type="NCBI Taxonomy" id="43982"/>
    <lineage>
        <taxon>Eukaryota</taxon>
        <taxon>Fungi</taxon>
        <taxon>Dikarya</taxon>
        <taxon>Ascomycota</taxon>
        <taxon>Saccharomycotina</taxon>
        <taxon>Pichiomycetes</taxon>
        <taxon>Pichiales</taxon>
        <taxon>Pichiaceae</taxon>
        <taxon>Ambrosiozyma</taxon>
    </lineage>
</organism>
<accession>A0A9W7DD13</accession>
<dbReference type="Proteomes" id="UP001165063">
    <property type="component" value="Unassembled WGS sequence"/>
</dbReference>
<evidence type="ECO:0000256" key="9">
    <source>
        <dbReference type="ARBA" id="ARBA00023136"/>
    </source>
</evidence>
<evidence type="ECO:0000256" key="4">
    <source>
        <dbReference type="ARBA" id="ARBA00022448"/>
    </source>
</evidence>
<dbReference type="GO" id="GO:0030126">
    <property type="term" value="C:COPI vesicle coat"/>
    <property type="evidence" value="ECO:0007669"/>
    <property type="project" value="TreeGrafter"/>
</dbReference>
<dbReference type="GO" id="GO:0000139">
    <property type="term" value="C:Golgi membrane"/>
    <property type="evidence" value="ECO:0007669"/>
    <property type="project" value="UniProtKB-SubCell"/>
</dbReference>
<dbReference type="InterPro" id="IPR011990">
    <property type="entry name" value="TPR-like_helical_dom_sf"/>
</dbReference>
<evidence type="ECO:0000256" key="1">
    <source>
        <dbReference type="ARBA" id="ARBA00004255"/>
    </source>
</evidence>
<dbReference type="InterPro" id="IPR006822">
    <property type="entry name" value="Coatomer_esu"/>
</dbReference>
<name>A0A9W7DD13_AMBMO</name>
<evidence type="ECO:0000256" key="7">
    <source>
        <dbReference type="ARBA" id="ARBA00022927"/>
    </source>
</evidence>
<reference evidence="11" key="1">
    <citation type="submission" date="2023-04" db="EMBL/GenBank/DDBJ databases">
        <title>Ambrosiozyma monospora NBRC 1965.</title>
        <authorList>
            <person name="Ichikawa N."/>
            <person name="Sato H."/>
            <person name="Tonouchi N."/>
        </authorList>
    </citation>
    <scope>NUCLEOTIDE SEQUENCE</scope>
    <source>
        <strain evidence="11">NBRC 1965</strain>
    </source>
</reference>
<dbReference type="EMBL" id="BSXU01000166">
    <property type="protein sequence ID" value="GMG19618.1"/>
    <property type="molecule type" value="Genomic_DNA"/>
</dbReference>
<dbReference type="GO" id="GO:0015031">
    <property type="term" value="P:protein transport"/>
    <property type="evidence" value="ECO:0007669"/>
    <property type="project" value="UniProtKB-KW"/>
</dbReference>
<comment type="subcellular location">
    <subcellularLocation>
        <location evidence="2">Cytoplasmic vesicle</location>
        <location evidence="2">COPI-coated vesicle membrane</location>
        <topology evidence="2">Peripheral membrane protein</topology>
        <orientation evidence="2">Cytoplasmic side</orientation>
    </subcellularLocation>
    <subcellularLocation>
        <location evidence="1">Golgi apparatus membrane</location>
        <topology evidence="1">Peripheral membrane protein</topology>
        <orientation evidence="1">Cytoplasmic side</orientation>
    </subcellularLocation>
</comment>
<keyword evidence="10" id="KW-0968">Cytoplasmic vesicle</keyword>
<comment type="similarity">
    <text evidence="3">Belongs to the COPE family.</text>
</comment>
<dbReference type="AlphaFoldDB" id="A0A9W7DD13"/>
<gene>
    <name evidence="11" type="ORF">Amon01_000060500</name>
</gene>
<evidence type="ECO:0000256" key="5">
    <source>
        <dbReference type="ARBA" id="ARBA00022490"/>
    </source>
</evidence>
<dbReference type="GO" id="GO:0006890">
    <property type="term" value="P:retrograde vesicle-mediated transport, Golgi to endoplasmic reticulum"/>
    <property type="evidence" value="ECO:0007669"/>
    <property type="project" value="InterPro"/>
</dbReference>
<evidence type="ECO:0000256" key="3">
    <source>
        <dbReference type="ARBA" id="ARBA00008827"/>
    </source>
</evidence>
<keyword evidence="6" id="KW-0931">ER-Golgi transport</keyword>
<evidence type="ECO:0000313" key="11">
    <source>
        <dbReference type="EMBL" id="GMG19618.1"/>
    </source>
</evidence>
<keyword evidence="5" id="KW-0963">Cytoplasm</keyword>
<protein>
    <submittedName>
        <fullName evidence="11">Unnamed protein product</fullName>
    </submittedName>
</protein>
<evidence type="ECO:0000256" key="2">
    <source>
        <dbReference type="ARBA" id="ARBA00004347"/>
    </source>
</evidence>
<comment type="caution">
    <text evidence="11">The sequence shown here is derived from an EMBL/GenBank/DDBJ whole genome shotgun (WGS) entry which is preliminary data.</text>
</comment>